<dbReference type="AlphaFoldDB" id="A0A6P6XYS1"/>
<evidence type="ECO:0000313" key="6">
    <source>
        <dbReference type="Proteomes" id="UP000515146"/>
    </source>
</evidence>
<dbReference type="Gene3D" id="2.60.120.650">
    <property type="entry name" value="Cupin"/>
    <property type="match status" value="1"/>
</dbReference>
<proteinExistence type="inferred from homology"/>
<feature type="coiled-coil region" evidence="4">
    <location>
        <begin position="274"/>
        <end position="301"/>
    </location>
</feature>
<dbReference type="GO" id="GO:0005737">
    <property type="term" value="C:cytoplasm"/>
    <property type="evidence" value="ECO:0007669"/>
    <property type="project" value="TreeGrafter"/>
</dbReference>
<keyword evidence="6" id="KW-1185">Reference proteome</keyword>
<dbReference type="InterPro" id="IPR050910">
    <property type="entry name" value="JMJD6_ArgDemeth/LysHydrox"/>
</dbReference>
<dbReference type="OMA" id="TNIVGHK"/>
<evidence type="ECO:0000256" key="3">
    <source>
        <dbReference type="ARBA" id="ARBA00082904"/>
    </source>
</evidence>
<dbReference type="Pfam" id="PF02373">
    <property type="entry name" value="JmjC"/>
    <property type="match status" value="1"/>
</dbReference>
<dbReference type="PROSITE" id="PS51184">
    <property type="entry name" value="JMJC"/>
    <property type="match status" value="1"/>
</dbReference>
<gene>
    <name evidence="7" type="primary">LOC113792638</name>
</gene>
<reference evidence="7" key="1">
    <citation type="submission" date="2025-08" db="UniProtKB">
        <authorList>
            <consortium name="RefSeq"/>
        </authorList>
    </citation>
    <scope>IDENTIFICATION</scope>
    <source>
        <strain evidence="7">Airmid</strain>
    </source>
</reference>
<dbReference type="PANTHER" id="PTHR12480">
    <property type="entry name" value="ARGININE DEMETHYLASE AND LYSYL-HYDROXYLASE JMJD"/>
    <property type="match status" value="1"/>
</dbReference>
<dbReference type="GO" id="GO:0045905">
    <property type="term" value="P:positive regulation of translational termination"/>
    <property type="evidence" value="ECO:0007669"/>
    <property type="project" value="TreeGrafter"/>
</dbReference>
<dbReference type="OrthoDB" id="203487at2759"/>
<evidence type="ECO:0000256" key="1">
    <source>
        <dbReference type="ARBA" id="ARBA00038068"/>
    </source>
</evidence>
<accession>A0A6P6XYS1</accession>
<protein>
    <recommendedName>
        <fullName evidence="3">Jumonji domain-containing protein 4</fullName>
    </recommendedName>
</protein>
<name>A0A6P6XYS1_DERPT</name>
<keyword evidence="4" id="KW-0175">Coiled coil</keyword>
<dbReference type="InterPro" id="IPR003347">
    <property type="entry name" value="JmjC_dom"/>
</dbReference>
<dbReference type="GO" id="GO:0043565">
    <property type="term" value="F:sequence-specific DNA binding"/>
    <property type="evidence" value="ECO:0007669"/>
    <property type="project" value="TreeGrafter"/>
</dbReference>
<dbReference type="InParanoid" id="A0A6P6XYS1"/>
<dbReference type="KEGG" id="dpte:113792638"/>
<dbReference type="Proteomes" id="UP000515146">
    <property type="component" value="Unplaced"/>
</dbReference>
<evidence type="ECO:0000259" key="5">
    <source>
        <dbReference type="PROSITE" id="PS51184"/>
    </source>
</evidence>
<comment type="similarity">
    <text evidence="1">Belongs to the JMJD6 family.</text>
</comment>
<dbReference type="SUPFAM" id="SSF51197">
    <property type="entry name" value="Clavaminate synthase-like"/>
    <property type="match status" value="1"/>
</dbReference>
<comment type="catalytic activity">
    <reaction evidence="2">
        <text>L-lysyl-[protein] + 2-oxoglutarate + O2 = 4-hydroxy-L-lysyl-[protein] + succinate + CO2</text>
        <dbReference type="Rhea" id="RHEA:57156"/>
        <dbReference type="Rhea" id="RHEA-COMP:9752"/>
        <dbReference type="Rhea" id="RHEA-COMP:15084"/>
        <dbReference type="ChEBI" id="CHEBI:15379"/>
        <dbReference type="ChEBI" id="CHEBI:16526"/>
        <dbReference type="ChEBI" id="CHEBI:16810"/>
        <dbReference type="ChEBI" id="CHEBI:29969"/>
        <dbReference type="ChEBI" id="CHEBI:30031"/>
        <dbReference type="ChEBI" id="CHEBI:141495"/>
    </reaction>
</comment>
<dbReference type="GO" id="GO:0016706">
    <property type="term" value="F:2-oxoglutarate-dependent dioxygenase activity"/>
    <property type="evidence" value="ECO:0007669"/>
    <property type="project" value="TreeGrafter"/>
</dbReference>
<organism evidence="6 7">
    <name type="scientific">Dermatophagoides pteronyssinus</name>
    <name type="common">European house dust mite</name>
    <dbReference type="NCBI Taxonomy" id="6956"/>
    <lineage>
        <taxon>Eukaryota</taxon>
        <taxon>Metazoa</taxon>
        <taxon>Ecdysozoa</taxon>
        <taxon>Arthropoda</taxon>
        <taxon>Chelicerata</taxon>
        <taxon>Arachnida</taxon>
        <taxon>Acari</taxon>
        <taxon>Acariformes</taxon>
        <taxon>Sarcoptiformes</taxon>
        <taxon>Astigmata</taxon>
        <taxon>Psoroptidia</taxon>
        <taxon>Analgoidea</taxon>
        <taxon>Pyroglyphidae</taxon>
        <taxon>Dermatophagoidinae</taxon>
        <taxon>Dermatophagoides</taxon>
    </lineage>
</organism>
<feature type="domain" description="JmjC" evidence="5">
    <location>
        <begin position="125"/>
        <end position="281"/>
    </location>
</feature>
<dbReference type="SMART" id="SM00558">
    <property type="entry name" value="JmjC"/>
    <property type="match status" value="1"/>
</dbReference>
<evidence type="ECO:0000256" key="2">
    <source>
        <dbReference type="ARBA" id="ARBA00047762"/>
    </source>
</evidence>
<dbReference type="FunCoup" id="A0A6P6XYS1">
    <property type="interactions" value="1849"/>
</dbReference>
<dbReference type="PANTHER" id="PTHR12480:SF6">
    <property type="entry name" value="2-OXOGLUTARATE AND IRON-DEPENDENT OXYGENASE JMJD4"/>
    <property type="match status" value="1"/>
</dbReference>
<sequence>MFSNGMELLNDNFIIYSSEQLPSYNEFYNNVMKKNKACLFGSKLTEQWKCRNEWLSNNDDSNRINFDYLVEKYGKLTVPVYNCNRKHFNSNPKNEMLFDEYVRYWKKFIENESMEILYLKDWHLVQDSVDDNFYEIPEYFESDYLNEYCRDKQITDFKFVYMGPTGSRTPLHIDVFGSFSWSSNIIGTKRWIMIPDYSIDRLKQLIGSDELPHDLQILPNYREILEKVQGFEVMQQAGEIIFVPSGYLHQVENLTNTISINHNWFNACNLERIFNNLLNALNDVQNEIKDLKVDMNDDDEEWNELCDKILTIHFGMNRQYFLEIIRNSIDNRLFRSSNSNKFLQQQHDFECLKKILKKILLNENFSKKTNDNDRKNLESLEKIVI</sequence>
<dbReference type="GO" id="GO:0005634">
    <property type="term" value="C:nucleus"/>
    <property type="evidence" value="ECO:0007669"/>
    <property type="project" value="TreeGrafter"/>
</dbReference>
<evidence type="ECO:0000313" key="7">
    <source>
        <dbReference type="RefSeq" id="XP_027198348.1"/>
    </source>
</evidence>
<dbReference type="RefSeq" id="XP_027198348.1">
    <property type="nucleotide sequence ID" value="XM_027342547.1"/>
</dbReference>
<evidence type="ECO:0000256" key="4">
    <source>
        <dbReference type="SAM" id="Coils"/>
    </source>
</evidence>